<name>A0A2P4Y6U7_9STRA</name>
<dbReference type="AlphaFoldDB" id="A0A2P4Y6U7"/>
<accession>A0A2P4Y6U7</accession>
<keyword evidence="2" id="KW-1185">Reference proteome</keyword>
<proteinExistence type="predicted"/>
<dbReference type="Pfam" id="PF13637">
    <property type="entry name" value="Ank_4"/>
    <property type="match status" value="1"/>
</dbReference>
<evidence type="ECO:0000313" key="2">
    <source>
        <dbReference type="Proteomes" id="UP000237271"/>
    </source>
</evidence>
<gene>
    <name evidence="1" type="ORF">PHPALM_9616</name>
</gene>
<organism evidence="1 2">
    <name type="scientific">Phytophthora palmivora</name>
    <dbReference type="NCBI Taxonomy" id="4796"/>
    <lineage>
        <taxon>Eukaryota</taxon>
        <taxon>Sar</taxon>
        <taxon>Stramenopiles</taxon>
        <taxon>Oomycota</taxon>
        <taxon>Peronosporomycetes</taxon>
        <taxon>Peronosporales</taxon>
        <taxon>Peronosporaceae</taxon>
        <taxon>Phytophthora</taxon>
    </lineage>
</organism>
<dbReference type="PANTHER" id="PTHR46586:SF3">
    <property type="entry name" value="ANKYRIN REPEAT-CONTAINING PROTEIN"/>
    <property type="match status" value="1"/>
</dbReference>
<comment type="caution">
    <text evidence="1">The sequence shown here is derived from an EMBL/GenBank/DDBJ whole genome shotgun (WGS) entry which is preliminary data.</text>
</comment>
<dbReference type="OrthoDB" id="122883at2759"/>
<protein>
    <recommendedName>
        <fullName evidence="3">Ankyrin repeat-containing domain</fullName>
    </recommendedName>
</protein>
<sequence length="97" mass="11508">MDSAAENGHLVVVKWLHENRNEDCTTSTLNYAARNGRLQVVLWLQHHRTEDFHREHFEMLLFLRAQYNEGCTTANIFAQEQQQRHILKRVEDHLSIP</sequence>
<dbReference type="InterPro" id="IPR052050">
    <property type="entry name" value="SecEffector_AnkRepeat"/>
</dbReference>
<dbReference type="Gene3D" id="1.25.40.20">
    <property type="entry name" value="Ankyrin repeat-containing domain"/>
    <property type="match status" value="1"/>
</dbReference>
<dbReference type="Proteomes" id="UP000237271">
    <property type="component" value="Unassembled WGS sequence"/>
</dbReference>
<dbReference type="PANTHER" id="PTHR46586">
    <property type="entry name" value="ANKYRIN REPEAT-CONTAINING PROTEIN"/>
    <property type="match status" value="1"/>
</dbReference>
<dbReference type="InterPro" id="IPR002110">
    <property type="entry name" value="Ankyrin_rpt"/>
</dbReference>
<dbReference type="EMBL" id="NCKW01005096">
    <property type="protein sequence ID" value="POM73528.1"/>
    <property type="molecule type" value="Genomic_DNA"/>
</dbReference>
<evidence type="ECO:0000313" key="1">
    <source>
        <dbReference type="EMBL" id="POM73528.1"/>
    </source>
</evidence>
<dbReference type="SUPFAM" id="SSF140860">
    <property type="entry name" value="Pseudo ankyrin repeat-like"/>
    <property type="match status" value="1"/>
</dbReference>
<dbReference type="InterPro" id="IPR036770">
    <property type="entry name" value="Ankyrin_rpt-contain_sf"/>
</dbReference>
<evidence type="ECO:0008006" key="3">
    <source>
        <dbReference type="Google" id="ProtNLM"/>
    </source>
</evidence>
<reference evidence="1 2" key="1">
    <citation type="journal article" date="2017" name="Genome Biol. Evol.">
        <title>Phytophthora megakarya and P. palmivora, closely related causal agents of cacao black pod rot, underwent increases in genome sizes and gene numbers by different mechanisms.</title>
        <authorList>
            <person name="Ali S.S."/>
            <person name="Shao J."/>
            <person name="Lary D.J."/>
            <person name="Kronmiller B."/>
            <person name="Shen D."/>
            <person name="Strem M.D."/>
            <person name="Amoako-Attah I."/>
            <person name="Akrofi A.Y."/>
            <person name="Begoude B.A."/>
            <person name="Ten Hoopen G.M."/>
            <person name="Coulibaly K."/>
            <person name="Kebe B.I."/>
            <person name="Melnick R.L."/>
            <person name="Guiltinan M.J."/>
            <person name="Tyler B.M."/>
            <person name="Meinhardt L.W."/>
            <person name="Bailey B.A."/>
        </authorList>
    </citation>
    <scope>NUCLEOTIDE SEQUENCE [LARGE SCALE GENOMIC DNA]</scope>
    <source>
        <strain evidence="2">sbr112.9</strain>
    </source>
</reference>